<dbReference type="SUPFAM" id="SSF109604">
    <property type="entry name" value="HD-domain/PDEase-like"/>
    <property type="match status" value="1"/>
</dbReference>
<dbReference type="CDD" id="cd00077">
    <property type="entry name" value="HDc"/>
    <property type="match status" value="1"/>
</dbReference>
<evidence type="ECO:0000313" key="3">
    <source>
        <dbReference type="Proteomes" id="UP000317421"/>
    </source>
</evidence>
<dbReference type="OrthoDB" id="9803619at2"/>
<dbReference type="GO" id="GO:0006203">
    <property type="term" value="P:dGTP catabolic process"/>
    <property type="evidence" value="ECO:0007669"/>
    <property type="project" value="TreeGrafter"/>
</dbReference>
<dbReference type="PROSITE" id="PS51831">
    <property type="entry name" value="HD"/>
    <property type="match status" value="1"/>
</dbReference>
<accession>A0A5C6ALT0</accession>
<dbReference type="PANTHER" id="PTHR11373">
    <property type="entry name" value="DEOXYNUCLEOSIDE TRIPHOSPHATE TRIPHOSPHOHYDROLASE"/>
    <property type="match status" value="1"/>
</dbReference>
<dbReference type="PANTHER" id="PTHR11373:SF4">
    <property type="entry name" value="DEOXYNUCLEOSIDE TRIPHOSPHATE TRIPHOSPHOHYDROLASE SAMHD1"/>
    <property type="match status" value="1"/>
</dbReference>
<dbReference type="Pfam" id="PF01966">
    <property type="entry name" value="HD"/>
    <property type="match status" value="1"/>
</dbReference>
<comment type="caution">
    <text evidence="2">The sequence shown here is derived from an EMBL/GenBank/DDBJ whole genome shotgun (WGS) entry which is preliminary data.</text>
</comment>
<name>A0A5C6ALT0_9BACT</name>
<feature type="domain" description="HD" evidence="1">
    <location>
        <begin position="63"/>
        <end position="185"/>
    </location>
</feature>
<dbReference type="EMBL" id="SJPR01000001">
    <property type="protein sequence ID" value="TWT99133.1"/>
    <property type="molecule type" value="Genomic_DNA"/>
</dbReference>
<sequence>MKDFTRESLVHDPVHGYVPFVSVVPDGETSERTLLDHPWLQRLRQIHQLQTAWWVYPSAEHTRFQHVVGAMHMASRVTDVLYESLHEVCGGDVPSRHAVDCLCRMAALLHDVGHGPFGHFFDAHFLKPHYGLTHETLGAHIVREELADLLRGVRECPAGRMADGEAIDPEHVAMLIQRPTANDANNWPRWLVLLRSLFCGLYTVDNLDFVLRDAYMTGYSTHAYDLERLLRYSFFSERGLTIHQKGVAALVKFIQTKSELFRAVYFHRTVRAIDKTLEGLFRDSRELLFPGDPRDNLAAYRQFTEWSLLIDVSRWSSADDQRQRELGMRWDRLLERQVDWIAVEDRNVTYKPGESEQSSLFSDASLLEHAIRNRLPGGMEDLPMQIDLPRHIYRPDALAATAGQNFQFKPSTGKIYPLTDDQLFQQLPVAHRACRVYLQKNHPKEHAAAVGEALDALVGSRSEDDLTNM</sequence>
<gene>
    <name evidence="2" type="ORF">Pla108_00660</name>
</gene>
<evidence type="ECO:0000259" key="1">
    <source>
        <dbReference type="PROSITE" id="PS51831"/>
    </source>
</evidence>
<dbReference type="Gene3D" id="1.10.3210.10">
    <property type="entry name" value="Hypothetical protein af1432"/>
    <property type="match status" value="1"/>
</dbReference>
<organism evidence="2 3">
    <name type="scientific">Botrimarina colliarenosi</name>
    <dbReference type="NCBI Taxonomy" id="2528001"/>
    <lineage>
        <taxon>Bacteria</taxon>
        <taxon>Pseudomonadati</taxon>
        <taxon>Planctomycetota</taxon>
        <taxon>Planctomycetia</taxon>
        <taxon>Pirellulales</taxon>
        <taxon>Lacipirellulaceae</taxon>
        <taxon>Botrimarina</taxon>
    </lineage>
</organism>
<dbReference type="RefSeq" id="WP_146441358.1">
    <property type="nucleotide sequence ID" value="NZ_SJPR01000001.1"/>
</dbReference>
<dbReference type="Proteomes" id="UP000317421">
    <property type="component" value="Unassembled WGS sequence"/>
</dbReference>
<reference evidence="2 3" key="1">
    <citation type="submission" date="2019-02" db="EMBL/GenBank/DDBJ databases">
        <title>Deep-cultivation of Planctomycetes and their phenomic and genomic characterization uncovers novel biology.</title>
        <authorList>
            <person name="Wiegand S."/>
            <person name="Jogler M."/>
            <person name="Boedeker C."/>
            <person name="Pinto D."/>
            <person name="Vollmers J."/>
            <person name="Rivas-Marin E."/>
            <person name="Kohn T."/>
            <person name="Peeters S.H."/>
            <person name="Heuer A."/>
            <person name="Rast P."/>
            <person name="Oberbeckmann S."/>
            <person name="Bunk B."/>
            <person name="Jeske O."/>
            <person name="Meyerdierks A."/>
            <person name="Storesund J.E."/>
            <person name="Kallscheuer N."/>
            <person name="Luecker S."/>
            <person name="Lage O.M."/>
            <person name="Pohl T."/>
            <person name="Merkel B.J."/>
            <person name="Hornburger P."/>
            <person name="Mueller R.-W."/>
            <person name="Bruemmer F."/>
            <person name="Labrenz M."/>
            <person name="Spormann A.M."/>
            <person name="Op Den Camp H."/>
            <person name="Overmann J."/>
            <person name="Amann R."/>
            <person name="Jetten M.S.M."/>
            <person name="Mascher T."/>
            <person name="Medema M.H."/>
            <person name="Devos D.P."/>
            <person name="Kaster A.-K."/>
            <person name="Ovreas L."/>
            <person name="Rohde M."/>
            <person name="Galperin M.Y."/>
            <person name="Jogler C."/>
        </authorList>
    </citation>
    <scope>NUCLEOTIDE SEQUENCE [LARGE SCALE GENOMIC DNA]</scope>
    <source>
        <strain evidence="2 3">Pla108</strain>
    </source>
</reference>
<protein>
    <submittedName>
        <fullName evidence="2">HD domain protein</fullName>
    </submittedName>
</protein>
<dbReference type="SMART" id="SM00471">
    <property type="entry name" value="HDc"/>
    <property type="match status" value="1"/>
</dbReference>
<dbReference type="AlphaFoldDB" id="A0A5C6ALT0"/>
<dbReference type="InterPro" id="IPR006674">
    <property type="entry name" value="HD_domain"/>
</dbReference>
<evidence type="ECO:0000313" key="2">
    <source>
        <dbReference type="EMBL" id="TWT99133.1"/>
    </source>
</evidence>
<dbReference type="InterPro" id="IPR003607">
    <property type="entry name" value="HD/PDEase_dom"/>
</dbReference>
<keyword evidence="3" id="KW-1185">Reference proteome</keyword>
<dbReference type="GO" id="GO:0008832">
    <property type="term" value="F:dGTPase activity"/>
    <property type="evidence" value="ECO:0007669"/>
    <property type="project" value="TreeGrafter"/>
</dbReference>
<dbReference type="InterPro" id="IPR050135">
    <property type="entry name" value="dGTPase-like"/>
</dbReference>
<proteinExistence type="predicted"/>